<keyword evidence="4" id="KW-0862">Zinc</keyword>
<evidence type="ECO:0000313" key="7">
    <source>
        <dbReference type="EMBL" id="JAD11546.1"/>
    </source>
</evidence>
<keyword evidence="5" id="KW-0539">Nucleus</keyword>
<organism evidence="7">
    <name type="scientific">Zeugodacus cucurbitae</name>
    <name type="common">Melon fruit fly</name>
    <name type="synonym">Bactrocera cucurbitae</name>
    <dbReference type="NCBI Taxonomy" id="28588"/>
    <lineage>
        <taxon>Eukaryota</taxon>
        <taxon>Metazoa</taxon>
        <taxon>Ecdysozoa</taxon>
        <taxon>Arthropoda</taxon>
        <taxon>Hexapoda</taxon>
        <taxon>Insecta</taxon>
        <taxon>Pterygota</taxon>
        <taxon>Neoptera</taxon>
        <taxon>Endopterygota</taxon>
        <taxon>Diptera</taxon>
        <taxon>Brachycera</taxon>
        <taxon>Muscomorpha</taxon>
        <taxon>Tephritoidea</taxon>
        <taxon>Tephritidae</taxon>
        <taxon>Zeugodacus</taxon>
        <taxon>Zeugodacus</taxon>
    </lineage>
</organism>
<evidence type="ECO:0000259" key="6">
    <source>
        <dbReference type="Pfam" id="PF05699"/>
    </source>
</evidence>
<reference evidence="7" key="2">
    <citation type="journal article" date="2015" name="Gigascience">
        <title>Reconstructing a comprehensive transcriptome assembly of a white-pupal translocated strain of the pest fruit fly Bactrocera cucurbitae.</title>
        <authorList>
            <person name="Sim S.B."/>
            <person name="Calla B."/>
            <person name="Hall B."/>
            <person name="DeRego T."/>
            <person name="Geib S.M."/>
        </authorList>
    </citation>
    <scope>NUCLEOTIDE SEQUENCE</scope>
</reference>
<proteinExistence type="predicted"/>
<dbReference type="AlphaFoldDB" id="A0A0A1XKL2"/>
<evidence type="ECO:0000256" key="3">
    <source>
        <dbReference type="ARBA" id="ARBA00022771"/>
    </source>
</evidence>
<dbReference type="EMBL" id="GBXI01002746">
    <property type="protein sequence ID" value="JAD11546.1"/>
    <property type="molecule type" value="Transcribed_RNA"/>
</dbReference>
<comment type="subcellular location">
    <subcellularLocation>
        <location evidence="1">Nucleus</location>
    </subcellularLocation>
</comment>
<evidence type="ECO:0000256" key="1">
    <source>
        <dbReference type="ARBA" id="ARBA00004123"/>
    </source>
</evidence>
<dbReference type="PANTHER" id="PTHR46481:SF10">
    <property type="entry name" value="ZINC FINGER BED DOMAIN-CONTAINING PROTEIN 39"/>
    <property type="match status" value="1"/>
</dbReference>
<sequence>ECSFDSCERNVVFSAGRRNKIIRIMPRPRNILLRKILDTNEFNKIICRYGSCGGKVLSEHAGNIERHLRLLHPDLHASYMEKKNAIKKGENINITKTYNFLEKSASATKKSNIELAIVEFFTKSERPLSMLEDRAFQVLAQPAFATLAKSVDRNSVLELISSYAQKLKVDIIDELSGNLFALKIDLATREDITLLGINVQYVKDRQIQIKSLAIKELQLRYTSDYVKSLIMEVLNEYSINMHEILSITTGNDATILDAVNELNEDLRSSLGVETVITNKTIKKEGGFNNTFEEWVEASETDFASYKITSVLSGIQTLQLCVDSILENAEIKKHLDRCHTAIKALRIHNGWRILGLSESSDCKQNVCVLKWATTYELFEKLPDMKDMISTNTNLFIKLEEWNFIYEFLEAFKPIYKATLKLQTEQVCYSELYIVFMHILFDLEKMCKNKMAKSLIEVLNKQKTQLHESDLFNTAIFLDPRIRVCLDTTQKTRAKQYIITLYNRISTLKGEPNGSETNDSTLLVEMTDATNQEPTTSSKAATFGEFLQNLDSDPLVAPFSYLENDITMYERQPRLPLGENIIDFWFYQHNTLSDIAHLILAIPCAEVSAERLSSAFQYIFADKKNRLSASNIDHILGVKMNGVFNYDI</sequence>
<accession>A0A0A1XKL2</accession>
<evidence type="ECO:0000256" key="2">
    <source>
        <dbReference type="ARBA" id="ARBA00022723"/>
    </source>
</evidence>
<dbReference type="GO" id="GO:0005634">
    <property type="term" value="C:nucleus"/>
    <property type="evidence" value="ECO:0007669"/>
    <property type="project" value="UniProtKB-SubCell"/>
</dbReference>
<gene>
    <name evidence="7" type="primary">Zbed4_3</name>
    <name evidence="7" type="ORF">g.12812</name>
</gene>
<dbReference type="SUPFAM" id="SSF53098">
    <property type="entry name" value="Ribonuclease H-like"/>
    <property type="match status" value="1"/>
</dbReference>
<dbReference type="GO" id="GO:0046983">
    <property type="term" value="F:protein dimerization activity"/>
    <property type="evidence" value="ECO:0007669"/>
    <property type="project" value="InterPro"/>
</dbReference>
<dbReference type="InterPro" id="IPR012337">
    <property type="entry name" value="RNaseH-like_sf"/>
</dbReference>
<dbReference type="GO" id="GO:0008270">
    <property type="term" value="F:zinc ion binding"/>
    <property type="evidence" value="ECO:0007669"/>
    <property type="project" value="UniProtKB-KW"/>
</dbReference>
<protein>
    <submittedName>
        <fullName evidence="7">Zinc finger BED domain-containing protein 4</fullName>
    </submittedName>
</protein>
<dbReference type="Pfam" id="PF05699">
    <property type="entry name" value="Dimer_Tnp_hAT"/>
    <property type="match status" value="1"/>
</dbReference>
<evidence type="ECO:0000256" key="4">
    <source>
        <dbReference type="ARBA" id="ARBA00022833"/>
    </source>
</evidence>
<reference evidence="7" key="1">
    <citation type="submission" date="2014-11" db="EMBL/GenBank/DDBJ databases">
        <authorList>
            <person name="Geib S."/>
        </authorList>
    </citation>
    <scope>NUCLEOTIDE SEQUENCE</scope>
</reference>
<dbReference type="InterPro" id="IPR008906">
    <property type="entry name" value="HATC_C_dom"/>
</dbReference>
<keyword evidence="3" id="KW-0863">Zinc-finger</keyword>
<evidence type="ECO:0000256" key="5">
    <source>
        <dbReference type="ARBA" id="ARBA00023242"/>
    </source>
</evidence>
<feature type="domain" description="HAT C-terminal dimerisation" evidence="6">
    <location>
        <begin position="570"/>
        <end position="637"/>
    </location>
</feature>
<name>A0A0A1XKL2_ZEUCU</name>
<feature type="non-terminal residue" evidence="7">
    <location>
        <position position="1"/>
    </location>
</feature>
<dbReference type="PANTHER" id="PTHR46481">
    <property type="entry name" value="ZINC FINGER BED DOMAIN-CONTAINING PROTEIN 4"/>
    <property type="match status" value="1"/>
</dbReference>
<keyword evidence="2" id="KW-0479">Metal-binding</keyword>
<dbReference type="InterPro" id="IPR052035">
    <property type="entry name" value="ZnF_BED_domain_contain"/>
</dbReference>